<gene>
    <name evidence="8" type="primary">xerD</name>
    <name evidence="8" type="ORF">STRMA_0136</name>
</gene>
<comment type="caution">
    <text evidence="8">The sequence shown here is derived from an EMBL/GenBank/DDBJ whole genome shotgun (WGS) entry which is preliminary data.</text>
</comment>
<sequence length="245" mass="28756">MIQFISEFIASKSLTANSQKSYLYDLQQFMEITGETINQEKLTFYEQSLLKLKVSAKKRKISAVNQFLFFLYEKGELTHFYKIKNKEKLQIPAVTHENLDTALFYQATTDSTGQLIALLIVELGLSPSELIQLQWEDFTLDFQVLTVKNEKTIRVLELPDKLMPYLRQYQARGYLFNNKGKSYSRQWLFRKLSRYLDSLGLTEMTAQKLREQFIIKEKNKGVTIFDLAKHLGLKSPVTLEKYYRD</sequence>
<dbReference type="GO" id="GO:0003677">
    <property type="term" value="F:DNA binding"/>
    <property type="evidence" value="ECO:0007669"/>
    <property type="project" value="UniProtKB-UniRule"/>
</dbReference>
<evidence type="ECO:0000313" key="9">
    <source>
        <dbReference type="Proteomes" id="UP000003573"/>
    </source>
</evidence>
<comment type="subcellular location">
    <subcellularLocation>
        <location evidence="5">Cytoplasm</location>
    </subcellularLocation>
</comment>
<dbReference type="GO" id="GO:0005737">
    <property type="term" value="C:cytoplasm"/>
    <property type="evidence" value="ECO:0007669"/>
    <property type="project" value="UniProtKB-SubCell"/>
</dbReference>
<accession>G5JY76</accession>
<dbReference type="GO" id="GO:0006313">
    <property type="term" value="P:DNA transposition"/>
    <property type="evidence" value="ECO:0007669"/>
    <property type="project" value="UniProtKB-UniRule"/>
</dbReference>
<dbReference type="GO" id="GO:0009037">
    <property type="term" value="F:tyrosine-based site-specific recombinase activity"/>
    <property type="evidence" value="ECO:0007669"/>
    <property type="project" value="UniProtKB-UniRule"/>
</dbReference>
<dbReference type="eggNOG" id="COG0582">
    <property type="taxonomic scope" value="Bacteria"/>
</dbReference>
<dbReference type="PROSITE" id="PS51900">
    <property type="entry name" value="CB"/>
    <property type="match status" value="1"/>
</dbReference>
<comment type="function">
    <text evidence="5">Putative tyrosine recombinase. Not involved in the cutting and rejoining of the recombining DNA molecules on dif(SL) site.</text>
</comment>
<feature type="domain" description="Tyr recombinase" evidence="6">
    <location>
        <begin position="89"/>
        <end position="245"/>
    </location>
</feature>
<dbReference type="Pfam" id="PF00589">
    <property type="entry name" value="Phage_integrase"/>
    <property type="match status" value="1"/>
</dbReference>
<dbReference type="InterPro" id="IPR044068">
    <property type="entry name" value="CB"/>
</dbReference>
<dbReference type="STRING" id="764298.STRMA_0136"/>
<dbReference type="InterPro" id="IPR002104">
    <property type="entry name" value="Integrase_catalytic"/>
</dbReference>
<dbReference type="OrthoDB" id="2241487at2"/>
<evidence type="ECO:0000256" key="3">
    <source>
        <dbReference type="ARBA" id="ARBA00023125"/>
    </source>
</evidence>
<dbReference type="PROSITE" id="PS51898">
    <property type="entry name" value="TYR_RECOMBINASE"/>
    <property type="match status" value="1"/>
</dbReference>
<dbReference type="InterPro" id="IPR013762">
    <property type="entry name" value="Integrase-like_cat_sf"/>
</dbReference>
<name>G5JY76_9STRE</name>
<dbReference type="HAMAP" id="MF_01817">
    <property type="entry name" value="Recomb_XerD_like"/>
    <property type="match status" value="1"/>
</dbReference>
<reference evidence="8 9" key="1">
    <citation type="journal article" date="2014" name="Int. J. Syst. Evol. Microbiol.">
        <title>Phylogenomics and the dynamic genome evolution of the genus Streptococcus.</title>
        <authorList>
            <consortium name="The Broad Institute Genome Sequencing Platform"/>
            <person name="Richards V.P."/>
            <person name="Palmer S.R."/>
            <person name="Pavinski Bitar P.D."/>
            <person name="Qin X."/>
            <person name="Weinstock G.M."/>
            <person name="Highlander S.K."/>
            <person name="Town C.D."/>
            <person name="Burne R.A."/>
            <person name="Stanhope M.J."/>
        </authorList>
    </citation>
    <scope>NUCLEOTIDE SEQUENCE [LARGE SCALE GENOMIC DNA]</scope>
    <source>
        <strain evidence="8 9">NCTC 11558</strain>
    </source>
</reference>
<dbReference type="InterPro" id="IPR010998">
    <property type="entry name" value="Integrase_recombinase_N"/>
</dbReference>
<evidence type="ECO:0000256" key="4">
    <source>
        <dbReference type="ARBA" id="ARBA00023172"/>
    </source>
</evidence>
<evidence type="ECO:0000256" key="1">
    <source>
        <dbReference type="ARBA" id="ARBA00022490"/>
    </source>
</evidence>
<feature type="domain" description="Core-binding (CB)" evidence="7">
    <location>
        <begin position="1"/>
        <end position="72"/>
    </location>
</feature>
<organism evidence="8 9">
    <name type="scientific">Streptococcus macacae NCTC 11558</name>
    <dbReference type="NCBI Taxonomy" id="764298"/>
    <lineage>
        <taxon>Bacteria</taxon>
        <taxon>Bacillati</taxon>
        <taxon>Bacillota</taxon>
        <taxon>Bacilli</taxon>
        <taxon>Lactobacillales</taxon>
        <taxon>Streptococcaceae</taxon>
        <taxon>Streptococcus</taxon>
    </lineage>
</organism>
<keyword evidence="9" id="KW-1185">Reference proteome</keyword>
<dbReference type="CDD" id="cd01190">
    <property type="entry name" value="INT_StrepXerD_C_like"/>
    <property type="match status" value="1"/>
</dbReference>
<dbReference type="PANTHER" id="PTHR30349:SF81">
    <property type="entry name" value="TYROSINE RECOMBINASE XERC"/>
    <property type="match status" value="1"/>
</dbReference>
<keyword evidence="4 5" id="KW-0233">DNA recombination</keyword>
<feature type="active site" description="O-(3'-phospho-DNA)-tyrosine intermediate" evidence="5">
    <location>
        <position position="242"/>
    </location>
</feature>
<dbReference type="Gene3D" id="1.10.443.10">
    <property type="entry name" value="Intergrase catalytic core"/>
    <property type="match status" value="1"/>
</dbReference>
<dbReference type="Gene3D" id="1.10.150.130">
    <property type="match status" value="1"/>
</dbReference>
<evidence type="ECO:0000259" key="7">
    <source>
        <dbReference type="PROSITE" id="PS51900"/>
    </source>
</evidence>
<evidence type="ECO:0000313" key="8">
    <source>
        <dbReference type="EMBL" id="EHJ51816.1"/>
    </source>
</evidence>
<protein>
    <recommendedName>
        <fullName evidence="5">Tyrosine recombinase XerD-like</fullName>
    </recommendedName>
</protein>
<evidence type="ECO:0000256" key="2">
    <source>
        <dbReference type="ARBA" id="ARBA00022908"/>
    </source>
</evidence>
<dbReference type="EMBL" id="AEUW02000001">
    <property type="protein sequence ID" value="EHJ51816.1"/>
    <property type="molecule type" value="Genomic_DNA"/>
</dbReference>
<dbReference type="SUPFAM" id="SSF56349">
    <property type="entry name" value="DNA breaking-rejoining enzymes"/>
    <property type="match status" value="1"/>
</dbReference>
<keyword evidence="1 5" id="KW-0963">Cytoplasm</keyword>
<evidence type="ECO:0000256" key="5">
    <source>
        <dbReference type="HAMAP-Rule" id="MF_01817"/>
    </source>
</evidence>
<dbReference type="RefSeq" id="WP_003079079.1">
    <property type="nucleotide sequence ID" value="NZ_AEUW02000001.1"/>
</dbReference>
<dbReference type="InterPro" id="IPR050090">
    <property type="entry name" value="Tyrosine_recombinase_XerCD"/>
</dbReference>
<evidence type="ECO:0000259" key="6">
    <source>
        <dbReference type="PROSITE" id="PS51898"/>
    </source>
</evidence>
<dbReference type="InterPro" id="IPR011010">
    <property type="entry name" value="DNA_brk_join_enz"/>
</dbReference>
<dbReference type="NCBIfam" id="NF002685">
    <property type="entry name" value="PRK02436.1"/>
    <property type="match status" value="1"/>
</dbReference>
<keyword evidence="3 5" id="KW-0238">DNA-binding</keyword>
<dbReference type="InterPro" id="IPR020876">
    <property type="entry name" value="Tyrosine_recombinase_XerD-like"/>
</dbReference>
<proteinExistence type="inferred from homology"/>
<comment type="similarity">
    <text evidence="5">Belongs to the 'phage' integrase family. XerD-like subfamily.</text>
</comment>
<dbReference type="AlphaFoldDB" id="G5JY76"/>
<dbReference type="PANTHER" id="PTHR30349">
    <property type="entry name" value="PHAGE INTEGRASE-RELATED"/>
    <property type="match status" value="1"/>
</dbReference>
<keyword evidence="2 5" id="KW-0229">DNA integration</keyword>
<dbReference type="Proteomes" id="UP000003573">
    <property type="component" value="Unassembled WGS sequence"/>
</dbReference>